<dbReference type="InterPro" id="IPR050463">
    <property type="entry name" value="Gfo/Idh/MocA_oxidrdct_glycsds"/>
</dbReference>
<reference evidence="4 5" key="1">
    <citation type="submission" date="2018-03" db="EMBL/GenBank/DDBJ databases">
        <title>Genomic Encyclopedia of Archaeal and Bacterial Type Strains, Phase II (KMG-II): from individual species to whole genera.</title>
        <authorList>
            <person name="Goeker M."/>
        </authorList>
    </citation>
    <scope>NUCLEOTIDE SEQUENCE [LARGE SCALE GENOMIC DNA]</scope>
    <source>
        <strain evidence="4 5">DSM 24859</strain>
    </source>
</reference>
<dbReference type="Proteomes" id="UP000240971">
    <property type="component" value="Unassembled WGS sequence"/>
</dbReference>
<sequence>MDTIKWGIIGCGNVTEVKSGPAFGLVPNSMVWAVMRRNGALAKDYAERHGIGHYYEDANALLDDPEVNAIYIATPPDSHEEYALGAIKRGYPVYIEKPVGLNAAAAHRIADTVANTNAKVSVAHYRRKLPAFTCVQQLLTEERIGKVHAVDLRLWKAAAKENAGWRLDPAISGGGYFHDLAPHQLDIMLRYFGEPLQCSGISRGDDQRVPDIVSGQLLFNNDIIFNGSWNFISPENEITDECIISGSKGSIRFHFFRDFDQVTLHTAGHTQEFRFETPAHIQQPLIAEVVKYFRGEGPNPCTVAEAAIGMDMMEQLTSQK</sequence>
<evidence type="ECO:0000259" key="2">
    <source>
        <dbReference type="Pfam" id="PF01408"/>
    </source>
</evidence>
<accession>A0A2P8HB34</accession>
<name>A0A2P8HB34_CHINA</name>
<dbReference type="InterPro" id="IPR000683">
    <property type="entry name" value="Gfo/Idh/MocA-like_OxRdtase_N"/>
</dbReference>
<feature type="domain" description="Gfo/Idh/MocA-like oxidoreductase N-terminal" evidence="2">
    <location>
        <begin position="4"/>
        <end position="124"/>
    </location>
</feature>
<dbReference type="Pfam" id="PF01408">
    <property type="entry name" value="GFO_IDH_MocA"/>
    <property type="match status" value="1"/>
</dbReference>
<comment type="caution">
    <text evidence="4">The sequence shown here is derived from an EMBL/GenBank/DDBJ whole genome shotgun (WGS) entry which is preliminary data.</text>
</comment>
<dbReference type="GO" id="GO:0000166">
    <property type="term" value="F:nucleotide binding"/>
    <property type="evidence" value="ECO:0007669"/>
    <property type="project" value="InterPro"/>
</dbReference>
<dbReference type="EMBL" id="PYAW01000008">
    <property type="protein sequence ID" value="PSL43422.1"/>
    <property type="molecule type" value="Genomic_DNA"/>
</dbReference>
<dbReference type="Gene3D" id="3.30.360.10">
    <property type="entry name" value="Dihydrodipicolinate Reductase, domain 2"/>
    <property type="match status" value="1"/>
</dbReference>
<dbReference type="SUPFAM" id="SSF51735">
    <property type="entry name" value="NAD(P)-binding Rossmann-fold domains"/>
    <property type="match status" value="1"/>
</dbReference>
<evidence type="ECO:0000313" key="4">
    <source>
        <dbReference type="EMBL" id="PSL43422.1"/>
    </source>
</evidence>
<dbReference type="PANTHER" id="PTHR43818">
    <property type="entry name" value="BCDNA.GH03377"/>
    <property type="match status" value="1"/>
</dbReference>
<feature type="domain" description="GFO/IDH/MocA-like oxidoreductase" evidence="3">
    <location>
        <begin position="135"/>
        <end position="252"/>
    </location>
</feature>
<keyword evidence="1" id="KW-0560">Oxidoreductase</keyword>
<proteinExistence type="predicted"/>
<dbReference type="InterPro" id="IPR055170">
    <property type="entry name" value="GFO_IDH_MocA-like_dom"/>
</dbReference>
<dbReference type="PANTHER" id="PTHR43818:SF11">
    <property type="entry name" value="BCDNA.GH03377"/>
    <property type="match status" value="1"/>
</dbReference>
<dbReference type="Pfam" id="PF22725">
    <property type="entry name" value="GFO_IDH_MocA_C3"/>
    <property type="match status" value="1"/>
</dbReference>
<dbReference type="RefSeq" id="WP_106531025.1">
    <property type="nucleotide sequence ID" value="NZ_PYAW01000008.1"/>
</dbReference>
<dbReference type="OrthoDB" id="9795543at2"/>
<dbReference type="SUPFAM" id="SSF55347">
    <property type="entry name" value="Glyceraldehyde-3-phosphate dehydrogenase-like, C-terminal domain"/>
    <property type="match status" value="1"/>
</dbReference>
<protein>
    <submittedName>
        <fullName evidence="4">Putative dehydrogenase</fullName>
    </submittedName>
</protein>
<evidence type="ECO:0000256" key="1">
    <source>
        <dbReference type="ARBA" id="ARBA00023002"/>
    </source>
</evidence>
<keyword evidence="5" id="KW-1185">Reference proteome</keyword>
<dbReference type="GO" id="GO:0016491">
    <property type="term" value="F:oxidoreductase activity"/>
    <property type="evidence" value="ECO:0007669"/>
    <property type="project" value="UniProtKB-KW"/>
</dbReference>
<dbReference type="AlphaFoldDB" id="A0A2P8HB34"/>
<evidence type="ECO:0000259" key="3">
    <source>
        <dbReference type="Pfam" id="PF22725"/>
    </source>
</evidence>
<organism evidence="4 5">
    <name type="scientific">Chitinophaga niastensis</name>
    <dbReference type="NCBI Taxonomy" id="536980"/>
    <lineage>
        <taxon>Bacteria</taxon>
        <taxon>Pseudomonadati</taxon>
        <taxon>Bacteroidota</taxon>
        <taxon>Chitinophagia</taxon>
        <taxon>Chitinophagales</taxon>
        <taxon>Chitinophagaceae</taxon>
        <taxon>Chitinophaga</taxon>
    </lineage>
</organism>
<dbReference type="Gene3D" id="3.40.50.720">
    <property type="entry name" value="NAD(P)-binding Rossmann-like Domain"/>
    <property type="match status" value="1"/>
</dbReference>
<evidence type="ECO:0000313" key="5">
    <source>
        <dbReference type="Proteomes" id="UP000240971"/>
    </source>
</evidence>
<gene>
    <name evidence="4" type="ORF">CLV51_108112</name>
</gene>
<dbReference type="InterPro" id="IPR036291">
    <property type="entry name" value="NAD(P)-bd_dom_sf"/>
</dbReference>